<feature type="transmembrane region" description="Helical" evidence="16">
    <location>
        <begin position="20"/>
        <end position="41"/>
    </location>
</feature>
<dbReference type="RefSeq" id="WP_341374554.1">
    <property type="nucleotide sequence ID" value="NZ_JBBUTF010000010.1"/>
</dbReference>
<keyword evidence="2" id="KW-0328">Glycosyltransferase</keyword>
<evidence type="ECO:0000256" key="16">
    <source>
        <dbReference type="SAM" id="Phobius"/>
    </source>
</evidence>
<keyword evidence="4 16" id="KW-0812">Transmembrane</keyword>
<feature type="transmembrane region" description="Helical" evidence="16">
    <location>
        <begin position="406"/>
        <end position="430"/>
    </location>
</feature>
<evidence type="ECO:0000256" key="3">
    <source>
        <dbReference type="ARBA" id="ARBA00022679"/>
    </source>
</evidence>
<dbReference type="SUPFAM" id="SSF56601">
    <property type="entry name" value="beta-lactamase/transpeptidase-like"/>
    <property type="match status" value="1"/>
</dbReference>
<dbReference type="Gene3D" id="3.40.710.10">
    <property type="entry name" value="DD-peptidase/beta-lactamase superfamily"/>
    <property type="match status" value="1"/>
</dbReference>
<evidence type="ECO:0000313" key="18">
    <source>
        <dbReference type="Proteomes" id="UP001368500"/>
    </source>
</evidence>
<gene>
    <name evidence="17" type="ORF">AACH11_12430</name>
</gene>
<keyword evidence="7 16" id="KW-1133">Transmembrane helix</keyword>
<dbReference type="PANTHER" id="PTHR30474:SF2">
    <property type="entry name" value="PEPTIDOGLYCAN GLYCOSYLTRANSFERASE FTSW-RELATED"/>
    <property type="match status" value="1"/>
</dbReference>
<evidence type="ECO:0000256" key="10">
    <source>
        <dbReference type="ARBA" id="ARBA00033270"/>
    </source>
</evidence>
<evidence type="ECO:0000256" key="11">
    <source>
        <dbReference type="ARBA" id="ARBA00038053"/>
    </source>
</evidence>
<organism evidence="17 18">
    <name type="scientific">Pseudaquabacterium rugosum</name>
    <dbReference type="NCBI Taxonomy" id="2984194"/>
    <lineage>
        <taxon>Bacteria</taxon>
        <taxon>Pseudomonadati</taxon>
        <taxon>Pseudomonadota</taxon>
        <taxon>Betaproteobacteria</taxon>
        <taxon>Burkholderiales</taxon>
        <taxon>Sphaerotilaceae</taxon>
        <taxon>Pseudaquabacterium</taxon>
    </lineage>
</organism>
<dbReference type="Proteomes" id="UP001368500">
    <property type="component" value="Unassembled WGS sequence"/>
</dbReference>
<protein>
    <recommendedName>
        <fullName evidence="12">Probable peptidoglycan glycosyltransferase FtsW</fullName>
        <ecNumber evidence="14">2.4.99.28</ecNumber>
    </recommendedName>
    <alternativeName>
        <fullName evidence="13">Cell division protein FtsW</fullName>
    </alternativeName>
    <alternativeName>
        <fullName evidence="10">Cell wall polymerase</fullName>
    </alternativeName>
    <alternativeName>
        <fullName evidence="9">Peptidoglycan polymerase</fullName>
    </alternativeName>
</protein>
<feature type="transmembrane region" description="Helical" evidence="16">
    <location>
        <begin position="120"/>
        <end position="139"/>
    </location>
</feature>
<dbReference type="InterPro" id="IPR012338">
    <property type="entry name" value="Beta-lactam/transpept-like"/>
</dbReference>
<evidence type="ECO:0000256" key="14">
    <source>
        <dbReference type="ARBA" id="ARBA00044770"/>
    </source>
</evidence>
<evidence type="ECO:0000256" key="5">
    <source>
        <dbReference type="ARBA" id="ARBA00022960"/>
    </source>
</evidence>
<name>A0ABU9BA37_9BURK</name>
<dbReference type="InterPro" id="IPR001182">
    <property type="entry name" value="FtsW/RodA"/>
</dbReference>
<evidence type="ECO:0000256" key="8">
    <source>
        <dbReference type="ARBA" id="ARBA00023136"/>
    </source>
</evidence>
<evidence type="ECO:0000256" key="7">
    <source>
        <dbReference type="ARBA" id="ARBA00022989"/>
    </source>
</evidence>
<dbReference type="EMBL" id="JBBUTF010000010">
    <property type="protein sequence ID" value="MEK8026770.1"/>
    <property type="molecule type" value="Genomic_DNA"/>
</dbReference>
<evidence type="ECO:0000256" key="1">
    <source>
        <dbReference type="ARBA" id="ARBA00004141"/>
    </source>
</evidence>
<comment type="similarity">
    <text evidence="11">Belongs to the SEDS family. FtsW subfamily.</text>
</comment>
<feature type="transmembrane region" description="Helical" evidence="16">
    <location>
        <begin position="301"/>
        <end position="322"/>
    </location>
</feature>
<comment type="subcellular location">
    <subcellularLocation>
        <location evidence="1">Membrane</location>
        <topology evidence="1">Multi-pass membrane protein</topology>
    </subcellularLocation>
</comment>
<keyword evidence="18" id="KW-1185">Reference proteome</keyword>
<evidence type="ECO:0000256" key="2">
    <source>
        <dbReference type="ARBA" id="ARBA00022676"/>
    </source>
</evidence>
<dbReference type="EC" id="2.4.99.28" evidence="14"/>
<feature type="transmembrane region" description="Helical" evidence="16">
    <location>
        <begin position="175"/>
        <end position="194"/>
    </location>
</feature>
<evidence type="ECO:0000256" key="12">
    <source>
        <dbReference type="ARBA" id="ARBA00041185"/>
    </source>
</evidence>
<reference evidence="17 18" key="1">
    <citation type="submission" date="2024-04" db="EMBL/GenBank/DDBJ databases">
        <title>Novel species of the genus Ideonella isolated from streams.</title>
        <authorList>
            <person name="Lu H."/>
        </authorList>
    </citation>
    <scope>NUCLEOTIDE SEQUENCE [LARGE SCALE GENOMIC DNA]</scope>
    <source>
        <strain evidence="17 18">BYS139W</strain>
    </source>
</reference>
<evidence type="ECO:0000313" key="17">
    <source>
        <dbReference type="EMBL" id="MEK8026770.1"/>
    </source>
</evidence>
<keyword evidence="6" id="KW-0573">Peptidoglycan synthesis</keyword>
<dbReference type="PANTHER" id="PTHR30474">
    <property type="entry name" value="CELL CYCLE PROTEIN"/>
    <property type="match status" value="1"/>
</dbReference>
<dbReference type="Pfam" id="PF01098">
    <property type="entry name" value="FTSW_RODA_SPOVE"/>
    <property type="match status" value="1"/>
</dbReference>
<feature type="transmembrane region" description="Helical" evidence="16">
    <location>
        <begin position="151"/>
        <end position="169"/>
    </location>
</feature>
<sequence>MSVLWLDDWGRHGPSFARDYGRQQQITLAVAAALGLLLWLARDPLTLLCVRGLARWYALPAGRRWGLGALLSLGLVLAIGVLHWAHKLHAVPGLPASARPPLQWLSRQLVSTGLLPVRPAVTVELLRLPACTLVAWALYRWQHAQLSLGRNLLLAAVVLLVMALGLWASDDKGPLLVIALALVLLGAACVTRLLPPVLQSPGARWVAASLAATAGIAALLGLLPLLTPAGRMQAWHTPYSARQEYLAQITWFLQAAAHGHFGLGATPWCGHAGTLIGRCLGLPTETQSDYTPAALGLWGPVAAWAITAAVACWLLTLIRLAAWGTAPRHGVDTTGLAAATGGLYALMLLAQLFVTVLGNLGLLPLTGVPMPLLSWGRVAMVCTAVAVALVMPRPGSRSAIGGQSPLWRAVSGVATTACVMALVAVAYGLYQRLHDPAPQRLASGRTNPWAPLPGCVRSADGTPLQGLPGVPAVTQAVCLPASTGPTPVQAPASAPLLAPADDALRLALQQSADLAPLVQQRQHAGLRLPQRGDVTTTLHAPLQARADQLVACLTGQASPACQALVPATLAARYAQRLEGAAVRSVSLVTLRQRDGALLATAHGRSLCSAAQMANTPRPDGCAPEAQRRLARPGRLSQQALRADDMVASTLKLLLADALLNMPGGERWLSGAPKAQLLAALAASDTPFFIDHLLCFAPGGQPAHCAGPATLARRVAELQLAQGADLLPASPGEPEAPHLRLAGLPLTLPAWPPAGASAARELAAAQRCHALPHDQRWRGCSGEQLAALVAPLWGQGTARSHPLAVAQLYQRLAAAARGEARYVPPHLLAGTATAASTSQPTGFKPAHAALILEGLQRVPLVGTGRGACISVFGPHGCQDMGLAMKTGTSLFPQAGWTVAERAARCRAVFDHQDQRRAASQPLPAAAARDSLQCALYPMKWAVLLEPARPGGEALVTVVLVERNWSASTGHLDAGNDRAPNAAMEAALLLRAGEAVRAPAVRP</sequence>
<evidence type="ECO:0000256" key="13">
    <source>
        <dbReference type="ARBA" id="ARBA00041418"/>
    </source>
</evidence>
<evidence type="ECO:0000256" key="9">
    <source>
        <dbReference type="ARBA" id="ARBA00032370"/>
    </source>
</evidence>
<feature type="transmembrane region" description="Helical" evidence="16">
    <location>
        <begin position="206"/>
        <end position="226"/>
    </location>
</feature>
<proteinExistence type="inferred from homology"/>
<evidence type="ECO:0000256" key="4">
    <source>
        <dbReference type="ARBA" id="ARBA00022692"/>
    </source>
</evidence>
<feature type="transmembrane region" description="Helical" evidence="16">
    <location>
        <begin position="334"/>
        <end position="354"/>
    </location>
</feature>
<keyword evidence="5" id="KW-0133">Cell shape</keyword>
<comment type="catalytic activity">
    <reaction evidence="15">
        <text>[GlcNAc-(1-&gt;4)-Mur2Ac(oyl-L-Ala-gamma-D-Glu-L-Lys-D-Ala-D-Ala)](n)-di-trans,octa-cis-undecaprenyl diphosphate + beta-D-GlcNAc-(1-&gt;4)-Mur2Ac(oyl-L-Ala-gamma-D-Glu-L-Lys-D-Ala-D-Ala)-di-trans,octa-cis-undecaprenyl diphosphate = [GlcNAc-(1-&gt;4)-Mur2Ac(oyl-L-Ala-gamma-D-Glu-L-Lys-D-Ala-D-Ala)](n+1)-di-trans,octa-cis-undecaprenyl diphosphate + di-trans,octa-cis-undecaprenyl diphosphate + H(+)</text>
        <dbReference type="Rhea" id="RHEA:23708"/>
        <dbReference type="Rhea" id="RHEA-COMP:9602"/>
        <dbReference type="Rhea" id="RHEA-COMP:9603"/>
        <dbReference type="ChEBI" id="CHEBI:15378"/>
        <dbReference type="ChEBI" id="CHEBI:58405"/>
        <dbReference type="ChEBI" id="CHEBI:60033"/>
        <dbReference type="ChEBI" id="CHEBI:78435"/>
        <dbReference type="EC" id="2.4.99.28"/>
    </reaction>
</comment>
<keyword evidence="8 16" id="KW-0472">Membrane</keyword>
<evidence type="ECO:0000256" key="15">
    <source>
        <dbReference type="ARBA" id="ARBA00049902"/>
    </source>
</evidence>
<feature type="transmembrane region" description="Helical" evidence="16">
    <location>
        <begin position="65"/>
        <end position="85"/>
    </location>
</feature>
<accession>A0ABU9BA37</accession>
<feature type="transmembrane region" description="Helical" evidence="16">
    <location>
        <begin position="374"/>
        <end position="394"/>
    </location>
</feature>
<comment type="caution">
    <text evidence="17">The sequence shown here is derived from an EMBL/GenBank/DDBJ whole genome shotgun (WGS) entry which is preliminary data.</text>
</comment>
<keyword evidence="3" id="KW-0808">Transferase</keyword>
<evidence type="ECO:0000256" key="6">
    <source>
        <dbReference type="ARBA" id="ARBA00022984"/>
    </source>
</evidence>